<feature type="region of interest" description="Disordered" evidence="1">
    <location>
        <begin position="1"/>
        <end position="20"/>
    </location>
</feature>
<protein>
    <submittedName>
        <fullName evidence="2">Uncharacterized protein</fullName>
    </submittedName>
</protein>
<keyword evidence="3" id="KW-1185">Reference proteome</keyword>
<gene>
    <name evidence="2" type="ORF">MG293_017059</name>
</gene>
<dbReference type="AlphaFoldDB" id="A0AAD4TU15"/>
<reference evidence="2" key="1">
    <citation type="submission" date="2022-03" db="EMBL/GenBank/DDBJ databases">
        <title>Genomic analyses of argali, domestic sheep and their hybrids provide insights into chromosomal evolution, heterosis and genetic basis of agronomic traits.</title>
        <authorList>
            <person name="Li M."/>
        </authorList>
    </citation>
    <scope>NUCLEOTIDE SEQUENCE</scope>
    <source>
        <strain evidence="2">CAU-MHL-2022a</strain>
        <tissue evidence="2">Skin</tissue>
    </source>
</reference>
<sequence>MTPRRAALLSGPVPGADGIPHTQHHSGLSGFSRIRWFMVGFTALIADVISKIESTLYSDQNFFYENTHILIIILHSFKARKKDCAFSMTLSTHLLFSGGERRMLKCSLCLCRELHMDWCCKGLWQRRALFCLALPAFSCLLQTLHQTS</sequence>
<organism evidence="2 3">
    <name type="scientific">Ovis ammon polii</name>
    <dbReference type="NCBI Taxonomy" id="230172"/>
    <lineage>
        <taxon>Eukaryota</taxon>
        <taxon>Metazoa</taxon>
        <taxon>Chordata</taxon>
        <taxon>Craniata</taxon>
        <taxon>Vertebrata</taxon>
        <taxon>Euteleostomi</taxon>
        <taxon>Mammalia</taxon>
        <taxon>Eutheria</taxon>
        <taxon>Laurasiatheria</taxon>
        <taxon>Artiodactyla</taxon>
        <taxon>Ruminantia</taxon>
        <taxon>Pecora</taxon>
        <taxon>Bovidae</taxon>
        <taxon>Caprinae</taxon>
        <taxon>Ovis</taxon>
    </lineage>
</organism>
<proteinExistence type="predicted"/>
<evidence type="ECO:0000313" key="3">
    <source>
        <dbReference type="Proteomes" id="UP001214576"/>
    </source>
</evidence>
<comment type="caution">
    <text evidence="2">The sequence shown here is derived from an EMBL/GenBank/DDBJ whole genome shotgun (WGS) entry which is preliminary data.</text>
</comment>
<dbReference type="EMBL" id="JAKZEL010000021">
    <property type="protein sequence ID" value="KAI4532651.1"/>
    <property type="molecule type" value="Genomic_DNA"/>
</dbReference>
<accession>A0AAD4TU15</accession>
<evidence type="ECO:0000256" key="1">
    <source>
        <dbReference type="SAM" id="MobiDB-lite"/>
    </source>
</evidence>
<name>A0AAD4TU15_OVIAM</name>
<evidence type="ECO:0000313" key="2">
    <source>
        <dbReference type="EMBL" id="KAI4532651.1"/>
    </source>
</evidence>
<dbReference type="Proteomes" id="UP001214576">
    <property type="component" value="Unassembled WGS sequence"/>
</dbReference>